<gene>
    <name evidence="2" type="ORF">ACFQ35_01600</name>
</gene>
<keyword evidence="3" id="KW-1185">Reference proteome</keyword>
<evidence type="ECO:0000313" key="2">
    <source>
        <dbReference type="EMBL" id="MFD1225876.1"/>
    </source>
</evidence>
<sequence length="63" mass="6585">MRSDGKKWLVIKATKDELSAAPSFDRSSLFSEGVADPAAAVKEANPEMPASTPPAAPQTNTTP</sequence>
<dbReference type="Proteomes" id="UP001597263">
    <property type="component" value="Unassembled WGS sequence"/>
</dbReference>
<evidence type="ECO:0000313" key="3">
    <source>
        <dbReference type="Proteomes" id="UP001597263"/>
    </source>
</evidence>
<dbReference type="RefSeq" id="WP_289388244.1">
    <property type="nucleotide sequence ID" value="NZ_JAUCBM010000010.1"/>
</dbReference>
<comment type="caution">
    <text evidence="2">The sequence shown here is derived from an EMBL/GenBank/DDBJ whole genome shotgun (WGS) entry which is preliminary data.</text>
</comment>
<name>A0ABW3UZW8_9HYPH</name>
<evidence type="ECO:0000256" key="1">
    <source>
        <dbReference type="SAM" id="MobiDB-lite"/>
    </source>
</evidence>
<protein>
    <submittedName>
        <fullName evidence="2">Uncharacterized protein</fullName>
    </submittedName>
</protein>
<feature type="region of interest" description="Disordered" evidence="1">
    <location>
        <begin position="38"/>
        <end position="63"/>
    </location>
</feature>
<proteinExistence type="predicted"/>
<accession>A0ABW3UZW8</accession>
<reference evidence="3" key="1">
    <citation type="journal article" date="2019" name="Int. J. Syst. Evol. Microbiol.">
        <title>The Global Catalogue of Microorganisms (GCM) 10K type strain sequencing project: providing services to taxonomists for standard genome sequencing and annotation.</title>
        <authorList>
            <consortium name="The Broad Institute Genomics Platform"/>
            <consortium name="The Broad Institute Genome Sequencing Center for Infectious Disease"/>
            <person name="Wu L."/>
            <person name="Ma J."/>
        </authorList>
    </citation>
    <scope>NUCLEOTIDE SEQUENCE [LARGE SCALE GENOMIC DNA]</scope>
    <source>
        <strain evidence="3">CCUG 49584</strain>
    </source>
</reference>
<organism evidence="2 3">
    <name type="scientific">Pseudochrobactrum kiredjianiae</name>
    <dbReference type="NCBI Taxonomy" id="386305"/>
    <lineage>
        <taxon>Bacteria</taxon>
        <taxon>Pseudomonadati</taxon>
        <taxon>Pseudomonadota</taxon>
        <taxon>Alphaproteobacteria</taxon>
        <taxon>Hyphomicrobiales</taxon>
        <taxon>Brucellaceae</taxon>
        <taxon>Pseudochrobactrum</taxon>
    </lineage>
</organism>
<dbReference type="EMBL" id="JBHTMA010000004">
    <property type="protein sequence ID" value="MFD1225876.1"/>
    <property type="molecule type" value="Genomic_DNA"/>
</dbReference>